<dbReference type="Gene3D" id="3.60.10.10">
    <property type="entry name" value="Endonuclease/exonuclease/phosphatase"/>
    <property type="match status" value="1"/>
</dbReference>
<dbReference type="GO" id="GO:0004519">
    <property type="term" value="F:endonuclease activity"/>
    <property type="evidence" value="ECO:0007669"/>
    <property type="project" value="UniProtKB-KW"/>
</dbReference>
<keyword evidence="3" id="KW-0269">Exonuclease</keyword>
<keyword evidence="1" id="KW-0732">Signal</keyword>
<name>C8XF77_NAKMY</name>
<dbReference type="Pfam" id="PF03372">
    <property type="entry name" value="Exo_endo_phos"/>
    <property type="match status" value="1"/>
</dbReference>
<dbReference type="NCBIfam" id="NF033681">
    <property type="entry name" value="ExeM_NucH_DNase"/>
    <property type="match status" value="1"/>
</dbReference>
<evidence type="ECO:0000256" key="1">
    <source>
        <dbReference type="SAM" id="SignalP"/>
    </source>
</evidence>
<dbReference type="CDD" id="cd04486">
    <property type="entry name" value="YhcR_OBF_like"/>
    <property type="match status" value="1"/>
</dbReference>
<protein>
    <submittedName>
        <fullName evidence="3">Endonuclease/exonuclease/phosphatase</fullName>
    </submittedName>
</protein>
<dbReference type="InterPro" id="IPR036691">
    <property type="entry name" value="Endo/exonu/phosph_ase_sf"/>
</dbReference>
<reference evidence="3 4" key="2">
    <citation type="journal article" date="2010" name="Stand. Genomic Sci.">
        <title>Complete genome sequence of Nakamurella multipartita type strain (Y-104).</title>
        <authorList>
            <person name="Tice H."/>
            <person name="Mayilraj S."/>
            <person name="Sims D."/>
            <person name="Lapidus A."/>
            <person name="Nolan M."/>
            <person name="Lucas S."/>
            <person name="Glavina Del Rio T."/>
            <person name="Copeland A."/>
            <person name="Cheng J.F."/>
            <person name="Meincke L."/>
            <person name="Bruce D."/>
            <person name="Goodwin L."/>
            <person name="Pitluck S."/>
            <person name="Ivanova N."/>
            <person name="Mavromatis K."/>
            <person name="Ovchinnikova G."/>
            <person name="Pati A."/>
            <person name="Chen A."/>
            <person name="Palaniappan K."/>
            <person name="Land M."/>
            <person name="Hauser L."/>
            <person name="Chang Y.J."/>
            <person name="Jeffries C.D."/>
            <person name="Detter J.C."/>
            <person name="Brettin T."/>
            <person name="Rohde M."/>
            <person name="Goker M."/>
            <person name="Bristow J."/>
            <person name="Eisen J.A."/>
            <person name="Markowitz V."/>
            <person name="Hugenholtz P."/>
            <person name="Kyrpides N.C."/>
            <person name="Klenk H.P."/>
            <person name="Chen F."/>
        </authorList>
    </citation>
    <scope>NUCLEOTIDE SEQUENCE [LARGE SCALE GENOMIC DNA]</scope>
    <source>
        <strain evidence="4">ATCC 700099 / DSM 44233 / CIP 104796 / JCM 9543 / NBRC 105858 / Y-104</strain>
    </source>
</reference>
<feature type="domain" description="Endonuclease/exonuclease/phosphatase" evidence="2">
    <location>
        <begin position="502"/>
        <end position="773"/>
    </location>
</feature>
<dbReference type="SUPFAM" id="SSF56219">
    <property type="entry name" value="DNase I-like"/>
    <property type="match status" value="1"/>
</dbReference>
<dbReference type="AlphaFoldDB" id="C8XF77"/>
<gene>
    <name evidence="3" type="ordered locus">Namu_1568</name>
</gene>
<evidence type="ECO:0000259" key="2">
    <source>
        <dbReference type="Pfam" id="PF03372"/>
    </source>
</evidence>
<dbReference type="InterPro" id="IPR047971">
    <property type="entry name" value="ExeM-like"/>
</dbReference>
<proteinExistence type="predicted"/>
<dbReference type="STRING" id="479431.Namu_1568"/>
<accession>C8XF77</accession>
<dbReference type="CDD" id="cd10283">
    <property type="entry name" value="MnuA_DNase1-like"/>
    <property type="match status" value="1"/>
</dbReference>
<feature type="chain" id="PRO_5039352609" evidence="1">
    <location>
        <begin position="26"/>
        <end position="942"/>
    </location>
</feature>
<dbReference type="InParanoid" id="C8XF77"/>
<evidence type="ECO:0000313" key="4">
    <source>
        <dbReference type="Proteomes" id="UP000002218"/>
    </source>
</evidence>
<dbReference type="KEGG" id="nml:Namu_1568"/>
<organism evidence="3 4">
    <name type="scientific">Nakamurella multipartita (strain ATCC 700099 / DSM 44233 / CIP 104796 / JCM 9543 / NBRC 105858 / Y-104)</name>
    <name type="common">Microsphaera multipartita</name>
    <dbReference type="NCBI Taxonomy" id="479431"/>
    <lineage>
        <taxon>Bacteria</taxon>
        <taxon>Bacillati</taxon>
        <taxon>Actinomycetota</taxon>
        <taxon>Actinomycetes</taxon>
        <taxon>Nakamurellales</taxon>
        <taxon>Nakamurellaceae</taxon>
        <taxon>Nakamurella</taxon>
    </lineage>
</organism>
<dbReference type="EMBL" id="CP001737">
    <property type="protein sequence ID" value="ACV77963.1"/>
    <property type="molecule type" value="Genomic_DNA"/>
</dbReference>
<sequence precursor="true">MRRFLSLSLALAVLASAVLPGTAGAAAADPPAVWVNEIHYDNAGTDVDEAIEVAGPAGTDLTGWSLVLYNGDTATAAIRYRTLALSGSLPDQSGGYGTAFVAAPGLQNGDRDGFALVDAAGTVVQLLSYEGVFTAADGPAAGRSSTDIGIAQSGAPVGSSLQLTGTGRGPADFTWASGTAGFGQVNAGQQFADPNPPADECGAPATPIGTVQGSSATTALAGQRVSVQAVVTAVEPGLGGFYLQDPAGDGDPATADGLFVYGGSPTPAVGDAVRVTGTAGEYVTSSGASSQTQLSGSPTVGVCQSGQALPEPVAVQFPLPAADALEPLEGMRVSLPQTLVISEYFNYDRFGEVVLGLPLAGQSRPFTPTAVVDPGPPAVELAARNALSRITLDDGSTTQNPAVLRHPGNGQPFGSTNSFRGGDTVTGVTGVLDQTFGAYRVQPTGPADYAAVNPRPDSPPAVGGSTRVASQNVLNYFLTVDDGTTAGRICGPARNQECRGADNADELARQRTKILAALGGLDADVVGLLELENTPGVDPAADLVAGLNARPGAQPYASVDTGVIGGDAIRVGLLYRPSAVQPVGGFQILDSTKDQAFIDTANRPVLVQTFQTAAGGRFTVAVAHLKSKGSACAGDPDAGDGQGNCNQTRTAAAAALARYLDTDPTGSGDPDRLIVGDLNSYDHEDPIRTLREAGYTDQIAATGGEFAYGYVFDGQAGYLDHALASASLTGQVTAAGEWHINADEPDVLDYDTTFKSPEQDALFEANQFRASDHDPVLVGIDATRATAAACYGAAQQVSAYQPGTAGTGRPVDRRDPAVALGPAGSDSGGRDAVSLGRGGQLTLAFTRPLQNLPGPDLTVVPGWPRILTDLTDRARVSVSADGVSWVDLGTVRGYAAGTFDLGGVSTARFLRITDTSGALPWPLSLLQDGYDLDGVDVRAGCA</sequence>
<dbReference type="GO" id="GO:0004527">
    <property type="term" value="F:exonuclease activity"/>
    <property type="evidence" value="ECO:0007669"/>
    <property type="project" value="UniProtKB-KW"/>
</dbReference>
<reference evidence="4" key="1">
    <citation type="submission" date="2009-09" db="EMBL/GenBank/DDBJ databases">
        <title>The complete genome of Nakamurella multipartita DSM 44233.</title>
        <authorList>
            <consortium name="US DOE Joint Genome Institute (JGI-PGF)"/>
            <person name="Lucas S."/>
            <person name="Copeland A."/>
            <person name="Lapidus A."/>
            <person name="Glavina del Rio T."/>
            <person name="Dalin E."/>
            <person name="Tice H."/>
            <person name="Bruce D."/>
            <person name="Goodwin L."/>
            <person name="Pitluck S."/>
            <person name="Kyrpides N."/>
            <person name="Mavromatis K."/>
            <person name="Ivanova N."/>
            <person name="Ovchinnikova G."/>
            <person name="Sims D."/>
            <person name="Meincke L."/>
            <person name="Brettin T."/>
            <person name="Detter J.C."/>
            <person name="Han C."/>
            <person name="Larimer F."/>
            <person name="Land M."/>
            <person name="Hauser L."/>
            <person name="Markowitz V."/>
            <person name="Cheng J.-F."/>
            <person name="Hugenholtz P."/>
            <person name="Woyke T."/>
            <person name="Wu D."/>
            <person name="Klenk H.-P."/>
            <person name="Eisen J.A."/>
        </authorList>
    </citation>
    <scope>NUCLEOTIDE SEQUENCE [LARGE SCALE GENOMIC DNA]</scope>
    <source>
        <strain evidence="4">ATCC 700099 / DSM 44233 / CIP 104796 / JCM 9543 / NBRC 105858 / Y-104</strain>
    </source>
</reference>
<dbReference type="eggNOG" id="COG2374">
    <property type="taxonomic scope" value="Bacteria"/>
</dbReference>
<dbReference type="HOGENOM" id="CLU_003608_1_0_11"/>
<keyword evidence="3" id="KW-0255">Endonuclease</keyword>
<dbReference type="PANTHER" id="PTHR42834">
    <property type="entry name" value="ENDONUCLEASE/EXONUCLEASE/PHOSPHATASE FAMILY PROTEIN (AFU_ORTHOLOGUE AFUA_3G09210)"/>
    <property type="match status" value="1"/>
</dbReference>
<evidence type="ECO:0000313" key="3">
    <source>
        <dbReference type="EMBL" id="ACV77963.1"/>
    </source>
</evidence>
<dbReference type="PANTHER" id="PTHR42834:SF1">
    <property type="entry name" value="ENDONUCLEASE_EXONUCLEASE_PHOSPHATASE FAMILY PROTEIN (AFU_ORTHOLOGUE AFUA_3G09210)"/>
    <property type="match status" value="1"/>
</dbReference>
<feature type="signal peptide" evidence="1">
    <location>
        <begin position="1"/>
        <end position="25"/>
    </location>
</feature>
<keyword evidence="3" id="KW-0378">Hydrolase</keyword>
<keyword evidence="3" id="KW-0540">Nuclease</keyword>
<dbReference type="Proteomes" id="UP000002218">
    <property type="component" value="Chromosome"/>
</dbReference>
<dbReference type="InterPro" id="IPR005135">
    <property type="entry name" value="Endo/exonuclease/phosphatase"/>
</dbReference>
<keyword evidence="4" id="KW-1185">Reference proteome</keyword>